<evidence type="ECO:0000313" key="6">
    <source>
        <dbReference type="Proteomes" id="UP000054251"/>
    </source>
</evidence>
<dbReference type="Gene3D" id="3.40.50.720">
    <property type="entry name" value="NAD(P)-binding Rossmann-like Domain"/>
    <property type="match status" value="1"/>
</dbReference>
<dbReference type="InterPro" id="IPR002347">
    <property type="entry name" value="SDR_fam"/>
</dbReference>
<sequence length="289" mass="31748">MKDGKKSAFVTGASSGIGYSTAIELASRGFKVFAGARRLEVMEPLKSHGITILKLDVTSMESIIDAKTLIDQETDGSLDILFNNAGVPCRAPAFDLEEDWFRFCFEVNVFGPMRTVKVFHPLLIKSKGLIAFTGSTAGLVPLPFNTVYSSSKGAIQSYANSLALEVQPFGIKVLNFVAGAVETDIGTNDAHDIPETSVFIIDGENVFENGKVLKNLKKMPSDAFAKKAVTDIERCLSSSHKNFWMSYRGKSASLVKLLVSYFPRSFLAYIIVKSLKLKDSFKKIKRKYA</sequence>
<dbReference type="SUPFAM" id="SSF51735">
    <property type="entry name" value="NAD(P)-binding Rossmann-fold domains"/>
    <property type="match status" value="1"/>
</dbReference>
<dbReference type="OrthoDB" id="2102561at2759"/>
<evidence type="ECO:0000256" key="1">
    <source>
        <dbReference type="ARBA" id="ARBA00006484"/>
    </source>
</evidence>
<dbReference type="GeneID" id="26841964"/>
<proteinExistence type="inferred from homology"/>
<keyword evidence="3" id="KW-0560">Oxidoreductase</keyword>
<keyword evidence="2" id="KW-0521">NADP</keyword>
<dbReference type="GO" id="GO:0004806">
    <property type="term" value="F:triacylglycerol lipase activity"/>
    <property type="evidence" value="ECO:0007669"/>
    <property type="project" value="TreeGrafter"/>
</dbReference>
<dbReference type="PRINTS" id="PR00081">
    <property type="entry name" value="GDHRDH"/>
</dbReference>
<protein>
    <recommendedName>
        <fullName evidence="7">NADPH-dependent 1-acyldihydroxyacetone phosphate reductase</fullName>
    </recommendedName>
</protein>
<evidence type="ECO:0008006" key="7">
    <source>
        <dbReference type="Google" id="ProtNLM"/>
    </source>
</evidence>
<dbReference type="GO" id="GO:0005811">
    <property type="term" value="C:lipid droplet"/>
    <property type="evidence" value="ECO:0007669"/>
    <property type="project" value="TreeGrafter"/>
</dbReference>
<dbReference type="AlphaFoldDB" id="A0A0V1PT24"/>
<reference evidence="5 6" key="1">
    <citation type="submission" date="2015-11" db="EMBL/GenBank/DDBJ databases">
        <title>The genome of Debaryomyces fabryi.</title>
        <authorList>
            <person name="Tafer H."/>
            <person name="Lopandic K."/>
        </authorList>
    </citation>
    <scope>NUCLEOTIDE SEQUENCE [LARGE SCALE GENOMIC DNA]</scope>
    <source>
        <strain evidence="5 6">CBS 789</strain>
    </source>
</reference>
<dbReference type="EMBL" id="LMYN01000156">
    <property type="protein sequence ID" value="KRZ99284.1"/>
    <property type="molecule type" value="Genomic_DNA"/>
</dbReference>
<dbReference type="InterPro" id="IPR020904">
    <property type="entry name" value="Sc_DH/Rdtase_CS"/>
</dbReference>
<evidence type="ECO:0000256" key="3">
    <source>
        <dbReference type="ARBA" id="ARBA00023002"/>
    </source>
</evidence>
<dbReference type="Pfam" id="PF00106">
    <property type="entry name" value="adh_short"/>
    <property type="match status" value="1"/>
</dbReference>
<dbReference type="PANTHER" id="PTHR44169">
    <property type="entry name" value="NADPH-DEPENDENT 1-ACYLDIHYDROXYACETONE PHOSPHATE REDUCTASE"/>
    <property type="match status" value="1"/>
</dbReference>
<evidence type="ECO:0000256" key="4">
    <source>
        <dbReference type="RuleBase" id="RU000363"/>
    </source>
</evidence>
<dbReference type="GO" id="GO:0000140">
    <property type="term" value="F:acylglycerone-phosphate reductase (NADP+) activity"/>
    <property type="evidence" value="ECO:0007669"/>
    <property type="project" value="TreeGrafter"/>
</dbReference>
<dbReference type="GO" id="GO:0005783">
    <property type="term" value="C:endoplasmic reticulum"/>
    <property type="evidence" value="ECO:0007669"/>
    <property type="project" value="TreeGrafter"/>
</dbReference>
<accession>A0A0V1PT24</accession>
<evidence type="ECO:0000256" key="2">
    <source>
        <dbReference type="ARBA" id="ARBA00022857"/>
    </source>
</evidence>
<dbReference type="GO" id="GO:0019433">
    <property type="term" value="P:triglyceride catabolic process"/>
    <property type="evidence" value="ECO:0007669"/>
    <property type="project" value="TreeGrafter"/>
</dbReference>
<organism evidence="5 6">
    <name type="scientific">Debaryomyces fabryi</name>
    <dbReference type="NCBI Taxonomy" id="58627"/>
    <lineage>
        <taxon>Eukaryota</taxon>
        <taxon>Fungi</taxon>
        <taxon>Dikarya</taxon>
        <taxon>Ascomycota</taxon>
        <taxon>Saccharomycotina</taxon>
        <taxon>Pichiomycetes</taxon>
        <taxon>Debaryomycetaceae</taxon>
        <taxon>Debaryomyces</taxon>
    </lineage>
</organism>
<gene>
    <name evidence="5" type="ORF">AC631_04955</name>
</gene>
<keyword evidence="6" id="KW-1185">Reference proteome</keyword>
<dbReference type="PROSITE" id="PS00061">
    <property type="entry name" value="ADH_SHORT"/>
    <property type="match status" value="1"/>
</dbReference>
<dbReference type="RefSeq" id="XP_015465387.1">
    <property type="nucleotide sequence ID" value="XM_015613784.1"/>
</dbReference>
<dbReference type="GO" id="GO:0006654">
    <property type="term" value="P:phosphatidic acid biosynthetic process"/>
    <property type="evidence" value="ECO:0007669"/>
    <property type="project" value="TreeGrafter"/>
</dbReference>
<comment type="caution">
    <text evidence="5">The sequence shown here is derived from an EMBL/GenBank/DDBJ whole genome shotgun (WGS) entry which is preliminary data.</text>
</comment>
<evidence type="ECO:0000313" key="5">
    <source>
        <dbReference type="EMBL" id="KRZ99284.1"/>
    </source>
</evidence>
<dbReference type="PRINTS" id="PR00080">
    <property type="entry name" value="SDRFAMILY"/>
</dbReference>
<dbReference type="InterPro" id="IPR036291">
    <property type="entry name" value="NAD(P)-bd_dom_sf"/>
</dbReference>
<name>A0A0V1PT24_9ASCO</name>
<dbReference type="PANTHER" id="PTHR44169:SF6">
    <property type="entry name" value="NADPH-DEPENDENT 1-ACYLDIHYDROXYACETONE PHOSPHATE REDUCTASE"/>
    <property type="match status" value="1"/>
</dbReference>
<comment type="similarity">
    <text evidence="1 4">Belongs to the short-chain dehydrogenases/reductases (SDR) family.</text>
</comment>
<dbReference type="Proteomes" id="UP000054251">
    <property type="component" value="Unassembled WGS sequence"/>
</dbReference>